<evidence type="ECO:0000256" key="1">
    <source>
        <dbReference type="SAM" id="Phobius"/>
    </source>
</evidence>
<accession>A0A518JT22</accession>
<proteinExistence type="predicted"/>
<gene>
    <name evidence="2" type="ORF">Poly24_24000</name>
</gene>
<keyword evidence="1" id="KW-0812">Transmembrane</keyword>
<dbReference type="Proteomes" id="UP000315082">
    <property type="component" value="Chromosome"/>
</dbReference>
<evidence type="ECO:0000313" key="3">
    <source>
        <dbReference type="Proteomes" id="UP000315082"/>
    </source>
</evidence>
<keyword evidence="3" id="KW-1185">Reference proteome</keyword>
<organism evidence="2 3">
    <name type="scientific">Rosistilla carotiformis</name>
    <dbReference type="NCBI Taxonomy" id="2528017"/>
    <lineage>
        <taxon>Bacteria</taxon>
        <taxon>Pseudomonadati</taxon>
        <taxon>Planctomycetota</taxon>
        <taxon>Planctomycetia</taxon>
        <taxon>Pirellulales</taxon>
        <taxon>Pirellulaceae</taxon>
        <taxon>Rosistilla</taxon>
    </lineage>
</organism>
<dbReference type="AlphaFoldDB" id="A0A518JT22"/>
<keyword evidence="1" id="KW-1133">Transmembrane helix</keyword>
<protein>
    <submittedName>
        <fullName evidence="2">Uncharacterized protein</fullName>
    </submittedName>
</protein>
<dbReference type="EMBL" id="CP036348">
    <property type="protein sequence ID" value="QDV68687.1"/>
    <property type="molecule type" value="Genomic_DNA"/>
</dbReference>
<name>A0A518JT22_9BACT</name>
<evidence type="ECO:0000313" key="2">
    <source>
        <dbReference type="EMBL" id="QDV68687.1"/>
    </source>
</evidence>
<dbReference type="PROSITE" id="PS51257">
    <property type="entry name" value="PROKAR_LIPOPROTEIN"/>
    <property type="match status" value="1"/>
</dbReference>
<sequence length="58" mass="6475">MDKLVMIVHLSAATTAVVLLAACLVGWSRTQWRSESNRQRDRAWSKARSMELDDGSVA</sequence>
<keyword evidence="1" id="KW-0472">Membrane</keyword>
<reference evidence="2 3" key="1">
    <citation type="submission" date="2019-02" db="EMBL/GenBank/DDBJ databases">
        <title>Deep-cultivation of Planctomycetes and their phenomic and genomic characterization uncovers novel biology.</title>
        <authorList>
            <person name="Wiegand S."/>
            <person name="Jogler M."/>
            <person name="Boedeker C."/>
            <person name="Pinto D."/>
            <person name="Vollmers J."/>
            <person name="Rivas-Marin E."/>
            <person name="Kohn T."/>
            <person name="Peeters S.H."/>
            <person name="Heuer A."/>
            <person name="Rast P."/>
            <person name="Oberbeckmann S."/>
            <person name="Bunk B."/>
            <person name="Jeske O."/>
            <person name="Meyerdierks A."/>
            <person name="Storesund J.E."/>
            <person name="Kallscheuer N."/>
            <person name="Luecker S."/>
            <person name="Lage O.M."/>
            <person name="Pohl T."/>
            <person name="Merkel B.J."/>
            <person name="Hornburger P."/>
            <person name="Mueller R.-W."/>
            <person name="Bruemmer F."/>
            <person name="Labrenz M."/>
            <person name="Spormann A.M."/>
            <person name="Op den Camp H."/>
            <person name="Overmann J."/>
            <person name="Amann R."/>
            <person name="Jetten M.S.M."/>
            <person name="Mascher T."/>
            <person name="Medema M.H."/>
            <person name="Devos D.P."/>
            <person name="Kaster A.-K."/>
            <person name="Ovreas L."/>
            <person name="Rohde M."/>
            <person name="Galperin M.Y."/>
            <person name="Jogler C."/>
        </authorList>
    </citation>
    <scope>NUCLEOTIDE SEQUENCE [LARGE SCALE GENOMIC DNA]</scope>
    <source>
        <strain evidence="2 3">Poly24</strain>
    </source>
</reference>
<feature type="transmembrane region" description="Helical" evidence="1">
    <location>
        <begin position="6"/>
        <end position="27"/>
    </location>
</feature>
<dbReference type="KEGG" id="rcf:Poly24_24000"/>